<dbReference type="RefSeq" id="WP_123192682.1">
    <property type="nucleotide sequence ID" value="NZ_QICD01000022.1"/>
</dbReference>
<dbReference type="NCBIfam" id="TIGR00121">
    <property type="entry name" value="birA_ligase"/>
    <property type="match status" value="1"/>
</dbReference>
<sequence length="274" mass="29318">MSQLTLRVRNLDQVASTNDEVKRALEAGEDEGLVVRARVQTGGYGRQGRAWVSPEGGLYCSWLLRPEVPVRTLPTLSLVVSMAVRRALVELSPAAAQVVAIKWPNDVVLTSVASRESSVPSAPPIAMDRSMFKKLCGISLEAHAGGVCVGTGVNVIPPVERAQVGGRNVPAYVADMVPALAHKDPARALDSVFDAIATEFSLLYQRWTRDGFEPLADEYNEHALLSGKQVRLVDRVGALIAEGAVARVDSFGRLVLCDDVGLETPVTSGEAHIA</sequence>
<reference evidence="4" key="1">
    <citation type="submission" date="2018-05" db="EMBL/GenBank/DDBJ databases">
        <title>Genome Sequencing of selected type strains of the family Eggerthellaceae.</title>
        <authorList>
            <person name="Danylec N."/>
            <person name="Stoll D.A."/>
            <person name="Doetsch A."/>
            <person name="Huch M."/>
        </authorList>
    </citation>
    <scope>NUCLEOTIDE SEQUENCE [LARGE SCALE GENOMIC DNA]</scope>
    <source>
        <strain evidence="4">DSM 16106</strain>
    </source>
</reference>
<dbReference type="PROSITE" id="PS51733">
    <property type="entry name" value="BPL_LPL_CATALYTIC"/>
    <property type="match status" value="1"/>
</dbReference>
<dbReference type="PANTHER" id="PTHR12835">
    <property type="entry name" value="BIOTIN PROTEIN LIGASE"/>
    <property type="match status" value="1"/>
</dbReference>
<gene>
    <name evidence="3" type="ORF">DMP08_09645</name>
</gene>
<dbReference type="AlphaFoldDB" id="A0A3N0B2I6"/>
<dbReference type="CDD" id="cd16442">
    <property type="entry name" value="BPL"/>
    <property type="match status" value="1"/>
</dbReference>
<dbReference type="SUPFAM" id="SSF55681">
    <property type="entry name" value="Class II aaRS and biotin synthetases"/>
    <property type="match status" value="1"/>
</dbReference>
<evidence type="ECO:0000259" key="2">
    <source>
        <dbReference type="PROSITE" id="PS51733"/>
    </source>
</evidence>
<dbReference type="InterPro" id="IPR004143">
    <property type="entry name" value="BPL_LPL_catalytic"/>
</dbReference>
<dbReference type="EMBL" id="QICD01000022">
    <property type="protein sequence ID" value="RNL41312.1"/>
    <property type="molecule type" value="Genomic_DNA"/>
</dbReference>
<evidence type="ECO:0000256" key="1">
    <source>
        <dbReference type="ARBA" id="ARBA00022598"/>
    </source>
</evidence>
<protein>
    <submittedName>
        <fullName evidence="3">Biotin--[acetyl-CoA-carboxylase] ligase</fullName>
    </submittedName>
</protein>
<name>A0A3N0B2I6_9ACTN</name>
<organism evidence="3 4">
    <name type="scientific">Paraeggerthella hongkongensis</name>
    <dbReference type="NCBI Taxonomy" id="230658"/>
    <lineage>
        <taxon>Bacteria</taxon>
        <taxon>Bacillati</taxon>
        <taxon>Actinomycetota</taxon>
        <taxon>Coriobacteriia</taxon>
        <taxon>Eggerthellales</taxon>
        <taxon>Eggerthellaceae</taxon>
        <taxon>Paraeggerthella</taxon>
    </lineage>
</organism>
<dbReference type="OrthoDB" id="9807064at2"/>
<dbReference type="GO" id="GO:0005737">
    <property type="term" value="C:cytoplasm"/>
    <property type="evidence" value="ECO:0007669"/>
    <property type="project" value="TreeGrafter"/>
</dbReference>
<dbReference type="Gene3D" id="3.30.930.10">
    <property type="entry name" value="Bira Bifunctional Protein, Domain 2"/>
    <property type="match status" value="1"/>
</dbReference>
<evidence type="ECO:0000313" key="3">
    <source>
        <dbReference type="EMBL" id="RNL41312.1"/>
    </source>
</evidence>
<keyword evidence="4" id="KW-1185">Reference proteome</keyword>
<dbReference type="GO" id="GO:0004077">
    <property type="term" value="F:biotin--[biotin carboxyl-carrier protein] ligase activity"/>
    <property type="evidence" value="ECO:0007669"/>
    <property type="project" value="InterPro"/>
</dbReference>
<dbReference type="InterPro" id="IPR045864">
    <property type="entry name" value="aa-tRNA-synth_II/BPL/LPL"/>
</dbReference>
<proteinExistence type="predicted"/>
<keyword evidence="1 3" id="KW-0436">Ligase</keyword>
<dbReference type="InterPro" id="IPR004408">
    <property type="entry name" value="Biotin_CoA_COase_ligase"/>
</dbReference>
<accession>A0A3N0B2I6</accession>
<feature type="domain" description="BPL/LPL catalytic" evidence="2">
    <location>
        <begin position="1"/>
        <end position="208"/>
    </location>
</feature>
<dbReference type="Pfam" id="PF03099">
    <property type="entry name" value="BPL_LplA_LipB"/>
    <property type="match status" value="1"/>
</dbReference>
<dbReference type="Proteomes" id="UP000278632">
    <property type="component" value="Unassembled WGS sequence"/>
</dbReference>
<evidence type="ECO:0000313" key="4">
    <source>
        <dbReference type="Proteomes" id="UP000278632"/>
    </source>
</evidence>
<comment type="caution">
    <text evidence="3">The sequence shown here is derived from an EMBL/GenBank/DDBJ whole genome shotgun (WGS) entry which is preliminary data.</text>
</comment>
<dbReference type="PANTHER" id="PTHR12835:SF5">
    <property type="entry name" value="BIOTIN--PROTEIN LIGASE"/>
    <property type="match status" value="1"/>
</dbReference>